<dbReference type="PANTHER" id="PTHR21483">
    <property type="entry name" value="RNA POLYMERASE II-ASSOCIATED PROTEIN 1"/>
    <property type="match status" value="1"/>
</dbReference>
<dbReference type="eggNOG" id="KOG4732">
    <property type="taxonomic scope" value="Eukaryota"/>
</dbReference>
<reference evidence="2" key="3">
    <citation type="submission" date="2025-08" db="UniProtKB">
        <authorList>
            <consortium name="Ensembl"/>
        </authorList>
    </citation>
    <scope>IDENTIFICATION</scope>
</reference>
<dbReference type="Ensembl" id="ENSPSIT00000016914.1">
    <property type="protein sequence ID" value="ENSPSIP00000016836.1"/>
    <property type="gene ID" value="ENSPSIG00000014995.1"/>
</dbReference>
<dbReference type="AlphaFoldDB" id="K7G975"/>
<keyword evidence="3" id="KW-1185">Reference proteome</keyword>
<dbReference type="GO" id="GO:0006366">
    <property type="term" value="P:transcription by RNA polymerase II"/>
    <property type="evidence" value="ECO:0007669"/>
    <property type="project" value="InterPro"/>
</dbReference>
<dbReference type="HOGENOM" id="CLU_2391737_0_0_1"/>
<dbReference type="InterPro" id="IPR057989">
    <property type="entry name" value="TPR_RPAP1/MINIYO-like"/>
</dbReference>
<dbReference type="Proteomes" id="UP000007267">
    <property type="component" value="Unassembled WGS sequence"/>
</dbReference>
<reference evidence="3" key="2">
    <citation type="journal article" date="2013" name="Nat. Genet.">
        <title>The draft genomes of soft-shell turtle and green sea turtle yield insights into the development and evolution of the turtle-specific body plan.</title>
        <authorList>
            <person name="Wang Z."/>
            <person name="Pascual-Anaya J."/>
            <person name="Zadissa A."/>
            <person name="Li W."/>
            <person name="Niimura Y."/>
            <person name="Huang Z."/>
            <person name="Li C."/>
            <person name="White S."/>
            <person name="Xiong Z."/>
            <person name="Fang D."/>
            <person name="Wang B."/>
            <person name="Ming Y."/>
            <person name="Chen Y."/>
            <person name="Zheng Y."/>
            <person name="Kuraku S."/>
            <person name="Pignatelli M."/>
            <person name="Herrero J."/>
            <person name="Beal K."/>
            <person name="Nozawa M."/>
            <person name="Li Q."/>
            <person name="Wang J."/>
            <person name="Zhang H."/>
            <person name="Yu L."/>
            <person name="Shigenobu S."/>
            <person name="Wang J."/>
            <person name="Liu J."/>
            <person name="Flicek P."/>
            <person name="Searle S."/>
            <person name="Wang J."/>
            <person name="Kuratani S."/>
            <person name="Yin Y."/>
            <person name="Aken B."/>
            <person name="Zhang G."/>
            <person name="Irie N."/>
        </authorList>
    </citation>
    <scope>NUCLEOTIDE SEQUENCE [LARGE SCALE GENOMIC DNA]</scope>
    <source>
        <strain evidence="3">Daiwa-1</strain>
    </source>
</reference>
<dbReference type="Pfam" id="PF25766">
    <property type="entry name" value="TPR_RPAP1"/>
    <property type="match status" value="1"/>
</dbReference>
<protein>
    <recommendedName>
        <fullName evidence="1">RPAP1/MINIYO-like TPR repeats domain-containing protein</fullName>
    </recommendedName>
</protein>
<accession>K7G975</accession>
<name>K7G975_PELSI</name>
<proteinExistence type="predicted"/>
<evidence type="ECO:0000313" key="3">
    <source>
        <dbReference type="Proteomes" id="UP000007267"/>
    </source>
</evidence>
<organism evidence="2 3">
    <name type="scientific">Pelodiscus sinensis</name>
    <name type="common">Chinese softshell turtle</name>
    <name type="synonym">Trionyx sinensis</name>
    <dbReference type="NCBI Taxonomy" id="13735"/>
    <lineage>
        <taxon>Eukaryota</taxon>
        <taxon>Metazoa</taxon>
        <taxon>Chordata</taxon>
        <taxon>Craniata</taxon>
        <taxon>Vertebrata</taxon>
        <taxon>Euteleostomi</taxon>
        <taxon>Archelosauria</taxon>
        <taxon>Testudinata</taxon>
        <taxon>Testudines</taxon>
        <taxon>Cryptodira</taxon>
        <taxon>Trionychia</taxon>
        <taxon>Trionychidae</taxon>
        <taxon>Pelodiscus</taxon>
    </lineage>
</organism>
<reference evidence="3" key="1">
    <citation type="submission" date="2011-10" db="EMBL/GenBank/DDBJ databases">
        <authorList>
            <consortium name="Soft-shell Turtle Genome Consortium"/>
        </authorList>
    </citation>
    <scope>NUCLEOTIDE SEQUENCE [LARGE SCALE GENOMIC DNA]</scope>
    <source>
        <strain evidence="3">Daiwa-1</strain>
    </source>
</reference>
<evidence type="ECO:0000313" key="2">
    <source>
        <dbReference type="Ensembl" id="ENSPSIP00000016836.1"/>
    </source>
</evidence>
<evidence type="ECO:0000259" key="1">
    <source>
        <dbReference type="Pfam" id="PF25766"/>
    </source>
</evidence>
<sequence length="94" mass="10764">SWCPVLYAVAVAHVNSFLFSQDSTTQEADTARKSMLWKSWLLVDEVLKKHLLYYKLPNTESPMGFDLYETLPPIRLKYLQIVTNSGLTEGGLER</sequence>
<reference evidence="2" key="4">
    <citation type="submission" date="2025-09" db="UniProtKB">
        <authorList>
            <consortium name="Ensembl"/>
        </authorList>
    </citation>
    <scope>IDENTIFICATION</scope>
</reference>
<dbReference type="EMBL" id="AGCU01123853">
    <property type="status" value="NOT_ANNOTATED_CDS"/>
    <property type="molecule type" value="Genomic_DNA"/>
</dbReference>
<dbReference type="STRING" id="13735.ENSPSIP00000016836"/>
<feature type="domain" description="RPAP1/MINIYO-like TPR repeats" evidence="1">
    <location>
        <begin position="1"/>
        <end position="25"/>
    </location>
</feature>
<dbReference type="InterPro" id="IPR039913">
    <property type="entry name" value="RPAP1/Rba50"/>
</dbReference>
<dbReference type="PANTHER" id="PTHR21483:SF18">
    <property type="entry name" value="RNA POLYMERASE II-ASSOCIATED PROTEIN 1"/>
    <property type="match status" value="1"/>
</dbReference>